<keyword evidence="3" id="KW-1185">Reference proteome</keyword>
<dbReference type="AlphaFoldDB" id="I8UGC6"/>
<comment type="caution">
    <text evidence="2">The sequence shown here is derived from an EMBL/GenBank/DDBJ whole genome shotgun (WGS) entry which is preliminary data.</text>
</comment>
<dbReference type="Proteomes" id="UP000004080">
    <property type="component" value="Unassembled WGS sequence"/>
</dbReference>
<evidence type="ECO:0000313" key="2">
    <source>
        <dbReference type="EMBL" id="EIT85883.1"/>
    </source>
</evidence>
<keyword evidence="1" id="KW-0812">Transmembrane</keyword>
<evidence type="ECO:0000256" key="1">
    <source>
        <dbReference type="SAM" id="Phobius"/>
    </source>
</evidence>
<dbReference type="InterPro" id="IPR019206">
    <property type="entry name" value="DUF2085_TM"/>
</dbReference>
<reference evidence="2 3" key="1">
    <citation type="journal article" date="2012" name="J. Bacteriol.">
        <title>Genome of Bacillus macauensis ZFHKF-1, a Long-Chain-Forming Bacterium.</title>
        <authorList>
            <person name="Cai L."/>
            <person name="Zhang T."/>
        </authorList>
    </citation>
    <scope>NUCLEOTIDE SEQUENCE [LARGE SCALE GENOMIC DNA]</scope>
    <source>
        <strain evidence="2 3">ZFHKF-1</strain>
    </source>
</reference>
<keyword evidence="1" id="KW-0472">Membrane</keyword>
<gene>
    <name evidence="2" type="ORF">A374_08609</name>
</gene>
<proteinExistence type="predicted"/>
<accession>I8UGC6</accession>
<feature type="transmembrane region" description="Helical" evidence="1">
    <location>
        <begin position="38"/>
        <end position="59"/>
    </location>
</feature>
<dbReference type="Pfam" id="PF09858">
    <property type="entry name" value="DUF2085"/>
    <property type="match status" value="1"/>
</dbReference>
<name>I8UGC6_9BACL</name>
<sequence>MIGFFPFMHSIILAFCLQLPMMVDGFTQLWKWRESNNGLRVVTGCLSGFGQCLLIWYLADVLFTLLN</sequence>
<protein>
    <submittedName>
        <fullName evidence="2">Uncharacterized protein</fullName>
    </submittedName>
</protein>
<organism evidence="2 3">
    <name type="scientific">Fictibacillus macauensis ZFHKF-1</name>
    <dbReference type="NCBI Taxonomy" id="1196324"/>
    <lineage>
        <taxon>Bacteria</taxon>
        <taxon>Bacillati</taxon>
        <taxon>Bacillota</taxon>
        <taxon>Bacilli</taxon>
        <taxon>Bacillales</taxon>
        <taxon>Fictibacillaceae</taxon>
        <taxon>Fictibacillus</taxon>
    </lineage>
</organism>
<dbReference type="eggNOG" id="COG3815">
    <property type="taxonomic scope" value="Bacteria"/>
</dbReference>
<dbReference type="EMBL" id="AKKV01000024">
    <property type="protein sequence ID" value="EIT85883.1"/>
    <property type="molecule type" value="Genomic_DNA"/>
</dbReference>
<evidence type="ECO:0000313" key="3">
    <source>
        <dbReference type="Proteomes" id="UP000004080"/>
    </source>
</evidence>
<keyword evidence="1" id="KW-1133">Transmembrane helix</keyword>
<feature type="transmembrane region" description="Helical" evidence="1">
    <location>
        <begin position="6"/>
        <end position="26"/>
    </location>
</feature>